<evidence type="ECO:0000313" key="1">
    <source>
        <dbReference type="EMBL" id="ACN36957.1"/>
    </source>
</evidence>
<dbReference type="AlphaFoldDB" id="C0PP41"/>
<reference evidence="1" key="1">
    <citation type="journal article" date="2009" name="PLoS Genet.">
        <title>Sequencing, mapping, and analysis of 27,455 maize full-length cDNAs.</title>
        <authorList>
            <person name="Soderlund C."/>
            <person name="Descour A."/>
            <person name="Kudrna D."/>
            <person name="Bomhoff M."/>
            <person name="Boyd L."/>
            <person name="Currie J."/>
            <person name="Angelova A."/>
            <person name="Collura K."/>
            <person name="Wissotski M."/>
            <person name="Ashley E."/>
            <person name="Morrow D."/>
            <person name="Fernandes J."/>
            <person name="Walbot V."/>
            <person name="Yu Y."/>
        </authorList>
    </citation>
    <scope>NUCLEOTIDE SEQUENCE</scope>
    <source>
        <strain evidence="1">B73</strain>
    </source>
</reference>
<accession>C0PP41</accession>
<dbReference type="EMBL" id="BT070060">
    <property type="protein sequence ID" value="ACN36957.1"/>
    <property type="molecule type" value="mRNA"/>
</dbReference>
<reference evidence="1" key="2">
    <citation type="submission" date="2012-06" db="EMBL/GenBank/DDBJ databases">
        <authorList>
            <person name="Yu Y."/>
            <person name="Currie J."/>
            <person name="Lomeli R."/>
            <person name="Angelova A."/>
            <person name="Collura K."/>
            <person name="Wissotski M."/>
            <person name="Campos D."/>
            <person name="Kudrna D."/>
            <person name="Golser W."/>
            <person name="Ashely E."/>
            <person name="Descour A."/>
            <person name="Fernandes J."/>
            <person name="Soderlund C."/>
            <person name="Walbot V."/>
        </authorList>
    </citation>
    <scope>NUCLEOTIDE SEQUENCE</scope>
    <source>
        <strain evidence="1">B73</strain>
    </source>
</reference>
<proteinExistence type="evidence at transcript level"/>
<organism evidence="1">
    <name type="scientific">Zea mays</name>
    <name type="common">Maize</name>
    <dbReference type="NCBI Taxonomy" id="4577"/>
    <lineage>
        <taxon>Eukaryota</taxon>
        <taxon>Viridiplantae</taxon>
        <taxon>Streptophyta</taxon>
        <taxon>Embryophyta</taxon>
        <taxon>Tracheophyta</taxon>
        <taxon>Spermatophyta</taxon>
        <taxon>Magnoliopsida</taxon>
        <taxon>Liliopsida</taxon>
        <taxon>Poales</taxon>
        <taxon>Poaceae</taxon>
        <taxon>PACMAD clade</taxon>
        <taxon>Panicoideae</taxon>
        <taxon>Andropogonodae</taxon>
        <taxon>Andropogoneae</taxon>
        <taxon>Tripsacinae</taxon>
        <taxon>Zea</taxon>
    </lineage>
</organism>
<protein>
    <submittedName>
        <fullName evidence="1">Uncharacterized protein</fullName>
    </submittedName>
</protein>
<name>C0PP41_MAIZE</name>
<sequence>MKKCCSFAYSYMFKHTHCNQSSTIPDSGVSDDADGHADSEDSKAACEFEGEVCVAV</sequence>